<gene>
    <name evidence="2" type="ORF">SKUN_00819</name>
</gene>
<keyword evidence="1" id="KW-0812">Transmembrane</keyword>
<feature type="transmembrane region" description="Helical" evidence="1">
    <location>
        <begin position="125"/>
        <end position="143"/>
    </location>
</feature>
<evidence type="ECO:0000313" key="3">
    <source>
        <dbReference type="Proteomes" id="UP000062963"/>
    </source>
</evidence>
<sequence>MLLLWSDNRGQLTNFKSIWNIENKVSNSSIGNKYPFAKKYELVNEINQIVTRYSGKIISNIKIFGELLKSELLKISLLIKELICIIASMPGVKQVNELASGVGKVFETVYSFFSQIFEVWKFNPALYSTITNIFLLIIFMKFVRLI</sequence>
<reference evidence="2 3" key="1">
    <citation type="journal article" date="2015" name="Genome Announc.">
        <title>Complete Genome Sequence of Spiroplasma kunkelii Strain CR2-3x, Causal Agent of Corn Stunt Disease in Zea mays L.</title>
        <authorList>
            <person name="Davis R.E."/>
            <person name="Shao J."/>
            <person name="Dally E.L."/>
            <person name="Zhao Y."/>
            <person name="Gasparich G.E."/>
            <person name="Gaynor B.J."/>
            <person name="Athey J.C."/>
            <person name="Harrison N.A."/>
            <person name="Donofrio N."/>
        </authorList>
    </citation>
    <scope>NUCLEOTIDE SEQUENCE [LARGE SCALE GENOMIC DNA]</scope>
    <source>
        <strain evidence="2 3">CR2-3x</strain>
    </source>
</reference>
<keyword evidence="1" id="KW-0472">Membrane</keyword>
<evidence type="ECO:0000313" key="2">
    <source>
        <dbReference type="EMBL" id="ALA97709.1"/>
    </source>
</evidence>
<dbReference type="InterPro" id="IPR022160">
    <property type="entry name" value="Phage_1-C74_Orf1"/>
</dbReference>
<dbReference type="AlphaFoldDB" id="A0A0K2JGJ2"/>
<dbReference type="Proteomes" id="UP000062963">
    <property type="component" value="Chromosome"/>
</dbReference>
<proteinExistence type="predicted"/>
<protein>
    <submittedName>
        <fullName evidence="2">Spiroplasmavirus-related protein</fullName>
    </submittedName>
</protein>
<name>A0A0K2JGJ2_SPIKU</name>
<organism evidence="2 3">
    <name type="scientific">Spiroplasma kunkelii CR2-3x</name>
    <dbReference type="NCBI Taxonomy" id="273035"/>
    <lineage>
        <taxon>Bacteria</taxon>
        <taxon>Bacillati</taxon>
        <taxon>Mycoplasmatota</taxon>
        <taxon>Mollicutes</taxon>
        <taxon>Entomoplasmatales</taxon>
        <taxon>Spiroplasmataceae</taxon>
        <taxon>Spiroplasma</taxon>
    </lineage>
</organism>
<accession>A0A0K2JGJ2</accession>
<dbReference type="EMBL" id="CP010899">
    <property type="protein sequence ID" value="ALA97709.1"/>
    <property type="molecule type" value="Genomic_DNA"/>
</dbReference>
<keyword evidence="3" id="KW-1185">Reference proteome</keyword>
<evidence type="ECO:0000256" key="1">
    <source>
        <dbReference type="SAM" id="Phobius"/>
    </source>
</evidence>
<dbReference type="Pfam" id="PF12461">
    <property type="entry name" value="DUF3688"/>
    <property type="match status" value="1"/>
</dbReference>
<dbReference type="PATRIC" id="fig|273035.7.peg.996"/>
<dbReference type="KEGG" id="skn:SKUN_00819"/>
<keyword evidence="1" id="KW-1133">Transmembrane helix</keyword>